<proteinExistence type="predicted"/>
<dbReference type="Proteomes" id="UP000272400">
    <property type="component" value="Unassembled WGS sequence"/>
</dbReference>
<evidence type="ECO:0000313" key="1">
    <source>
        <dbReference type="EMBL" id="ROO89285.1"/>
    </source>
</evidence>
<sequence length="119" mass="12185">MSSPVVLMAGTPSGFPGVSRAADPVFFCEEVSVDREEKTVVLGRLCRVLAVSGVGMQLRDAVPRLVVNSAGASVGVWVGDDGLVAWGPGGGKAEPDRVYHVAAEVLALLADDRGEGHGG</sequence>
<comment type="caution">
    <text evidence="1">The sequence shown here is derived from an EMBL/GenBank/DDBJ whole genome shotgun (WGS) entry which is preliminary data.</text>
</comment>
<evidence type="ECO:0000313" key="2">
    <source>
        <dbReference type="Proteomes" id="UP000272400"/>
    </source>
</evidence>
<gene>
    <name evidence="1" type="ORF">EDD29_6973</name>
</gene>
<dbReference type="AlphaFoldDB" id="A0A3N1D6X2"/>
<name>A0A3N1D6X2_9ACTN</name>
<organism evidence="1 2">
    <name type="scientific">Actinocorallia herbida</name>
    <dbReference type="NCBI Taxonomy" id="58109"/>
    <lineage>
        <taxon>Bacteria</taxon>
        <taxon>Bacillati</taxon>
        <taxon>Actinomycetota</taxon>
        <taxon>Actinomycetes</taxon>
        <taxon>Streptosporangiales</taxon>
        <taxon>Thermomonosporaceae</taxon>
        <taxon>Actinocorallia</taxon>
    </lineage>
</organism>
<accession>A0A3N1D6X2</accession>
<protein>
    <submittedName>
        <fullName evidence="1">Uncharacterized protein</fullName>
    </submittedName>
</protein>
<dbReference type="EMBL" id="RJKE01000001">
    <property type="protein sequence ID" value="ROO89285.1"/>
    <property type="molecule type" value="Genomic_DNA"/>
</dbReference>
<reference evidence="1 2" key="1">
    <citation type="submission" date="2018-11" db="EMBL/GenBank/DDBJ databases">
        <title>Sequencing the genomes of 1000 actinobacteria strains.</title>
        <authorList>
            <person name="Klenk H.-P."/>
        </authorList>
    </citation>
    <scope>NUCLEOTIDE SEQUENCE [LARGE SCALE GENOMIC DNA]</scope>
    <source>
        <strain evidence="1 2">DSM 44254</strain>
    </source>
</reference>
<keyword evidence="2" id="KW-1185">Reference proteome</keyword>